<dbReference type="NCBIfam" id="TIGR00254">
    <property type="entry name" value="GGDEF"/>
    <property type="match status" value="1"/>
</dbReference>
<evidence type="ECO:0000256" key="1">
    <source>
        <dbReference type="SAM" id="Phobius"/>
    </source>
</evidence>
<sequence>MKAKPKTPKQGPFSTKSKLMLLVFASTLLIANIVLLKETRALTKTYSDQQNQATWFLFHLSKELSELVGEARRLNESVMNIDGTELQYELAWSRFDLLINNKEADSFLSRQEVRVYFVSLFDKFQQLEPILVEAKTGSSIAAAQFYRATQNLYMEMIDYVTQNFRVASPLYRQQQERAYNLLQAQYILLGIFVLTVALMTYFYKRESKFHKELALSDPLTNLANRSALFIDLHRREETDTPFSLLLLDLNGFKNINDTLGHQAGDIALIEVAERLSNMAMDDFSVYRMGGDEFAVLINATEQSKIAEATHHINVVFEKPILASDKASSLSTSLGVASYPQDADNIDFLINLADKRMYKMKFQR</sequence>
<dbReference type="InterPro" id="IPR043128">
    <property type="entry name" value="Rev_trsase/Diguanyl_cyclase"/>
</dbReference>
<dbReference type="PANTHER" id="PTHR44757:SF2">
    <property type="entry name" value="BIOFILM ARCHITECTURE MAINTENANCE PROTEIN MBAA"/>
    <property type="match status" value="1"/>
</dbReference>
<evidence type="ECO:0000259" key="2">
    <source>
        <dbReference type="PROSITE" id="PS50887"/>
    </source>
</evidence>
<dbReference type="Proteomes" id="UP000031586">
    <property type="component" value="Unassembled WGS sequence"/>
</dbReference>
<evidence type="ECO:0000313" key="4">
    <source>
        <dbReference type="Proteomes" id="UP000031586"/>
    </source>
</evidence>
<dbReference type="PROSITE" id="PS50887">
    <property type="entry name" value="GGDEF"/>
    <property type="match status" value="1"/>
</dbReference>
<dbReference type="Pfam" id="PF00990">
    <property type="entry name" value="GGDEF"/>
    <property type="match status" value="1"/>
</dbReference>
<dbReference type="CDD" id="cd01949">
    <property type="entry name" value="GGDEF"/>
    <property type="match status" value="1"/>
</dbReference>
<dbReference type="InterPro" id="IPR000160">
    <property type="entry name" value="GGDEF_dom"/>
</dbReference>
<accession>A0A0C1VRW1</accession>
<dbReference type="SUPFAM" id="SSF55073">
    <property type="entry name" value="Nucleotide cyclase"/>
    <property type="match status" value="1"/>
</dbReference>
<evidence type="ECO:0000313" key="3">
    <source>
        <dbReference type="EMBL" id="KIF52633.1"/>
    </source>
</evidence>
<feature type="domain" description="GGDEF" evidence="2">
    <location>
        <begin position="240"/>
        <end position="363"/>
    </location>
</feature>
<dbReference type="PATRIC" id="fig|1229493.5.peg.1814"/>
<dbReference type="SMART" id="SM00267">
    <property type="entry name" value="GGDEF"/>
    <property type="match status" value="1"/>
</dbReference>
<dbReference type="EMBL" id="JPRD01000020">
    <property type="protein sequence ID" value="KIF52633.1"/>
    <property type="molecule type" value="Genomic_DNA"/>
</dbReference>
<keyword evidence="1" id="KW-0472">Membrane</keyword>
<dbReference type="PANTHER" id="PTHR44757">
    <property type="entry name" value="DIGUANYLATE CYCLASE DGCP"/>
    <property type="match status" value="1"/>
</dbReference>
<proteinExistence type="predicted"/>
<name>A0A0C1VRW1_9VIBR</name>
<dbReference type="AlphaFoldDB" id="A0A0C1VRW1"/>
<organism evidence="3 4">
    <name type="scientific">Vibrio owensii CAIM 1854 = LMG 25443</name>
    <dbReference type="NCBI Taxonomy" id="1229493"/>
    <lineage>
        <taxon>Bacteria</taxon>
        <taxon>Pseudomonadati</taxon>
        <taxon>Pseudomonadota</taxon>
        <taxon>Gammaproteobacteria</taxon>
        <taxon>Vibrionales</taxon>
        <taxon>Vibrionaceae</taxon>
        <taxon>Vibrio</taxon>
    </lineage>
</organism>
<gene>
    <name evidence="3" type="ORF">H735_13375</name>
</gene>
<feature type="transmembrane region" description="Helical" evidence="1">
    <location>
        <begin position="184"/>
        <end position="203"/>
    </location>
</feature>
<dbReference type="InterPro" id="IPR029787">
    <property type="entry name" value="Nucleotide_cyclase"/>
</dbReference>
<protein>
    <submittedName>
        <fullName evidence="3">Diguanylate cyclase</fullName>
    </submittedName>
</protein>
<dbReference type="InterPro" id="IPR052155">
    <property type="entry name" value="Biofilm_reg_signaling"/>
</dbReference>
<keyword evidence="1" id="KW-1133">Transmembrane helix</keyword>
<reference evidence="3 4" key="1">
    <citation type="submission" date="2014-07" db="EMBL/GenBank/DDBJ databases">
        <title>Unique and conserved regions in Vibrio harveyi and related species in comparison with the shrimp pathogen Vibrio harveyi CAIM 1792.</title>
        <authorList>
            <person name="Espinoza-Valles I."/>
            <person name="Vora G."/>
            <person name="Leekitcharoenphon P."/>
            <person name="Ussery D."/>
            <person name="Hoj L."/>
            <person name="Gomez-Gil B."/>
        </authorList>
    </citation>
    <scope>NUCLEOTIDE SEQUENCE [LARGE SCALE GENOMIC DNA]</scope>
    <source>
        <strain evidence="4">CAIM 1854 / LMG 25443</strain>
    </source>
</reference>
<comment type="caution">
    <text evidence="3">The sequence shown here is derived from an EMBL/GenBank/DDBJ whole genome shotgun (WGS) entry which is preliminary data.</text>
</comment>
<dbReference type="Gene3D" id="3.30.70.270">
    <property type="match status" value="1"/>
</dbReference>
<dbReference type="RefSeq" id="WP_020195094.1">
    <property type="nucleotide sequence ID" value="NZ_BAOH01000012.1"/>
</dbReference>
<keyword evidence="1" id="KW-0812">Transmembrane</keyword>